<comment type="caution">
    <text evidence="3">The sequence shown here is derived from an EMBL/GenBank/DDBJ whole genome shotgun (WGS) entry which is preliminary data.</text>
</comment>
<dbReference type="RefSeq" id="WP_266257232.1">
    <property type="nucleotide sequence ID" value="NZ_JAMXWF010000004.1"/>
</dbReference>
<dbReference type="SUPFAM" id="SSF47336">
    <property type="entry name" value="ACP-like"/>
    <property type="match status" value="1"/>
</dbReference>
<dbReference type="EMBL" id="JAMXWF010000004">
    <property type="protein sequence ID" value="MDQ6406956.1"/>
    <property type="molecule type" value="Genomic_DNA"/>
</dbReference>
<dbReference type="Gene3D" id="1.10.1200.10">
    <property type="entry name" value="ACP-like"/>
    <property type="match status" value="1"/>
</dbReference>
<evidence type="ECO:0000259" key="1">
    <source>
        <dbReference type="Pfam" id="PF00550"/>
    </source>
</evidence>
<dbReference type="Proteomes" id="UP001242288">
    <property type="component" value="Unassembled WGS sequence"/>
</dbReference>
<protein>
    <submittedName>
        <fullName evidence="3">Acyl carrier protein</fullName>
    </submittedName>
</protein>
<feature type="domain" description="Carrier" evidence="1">
    <location>
        <begin position="8"/>
        <end position="46"/>
    </location>
</feature>
<keyword evidence="4" id="KW-1185">Reference proteome</keyword>
<evidence type="ECO:0000313" key="2">
    <source>
        <dbReference type="EMBL" id="MCX4145125.1"/>
    </source>
</evidence>
<evidence type="ECO:0000313" key="4">
    <source>
        <dbReference type="Proteomes" id="UP001209412"/>
    </source>
</evidence>
<proteinExistence type="predicted"/>
<reference evidence="3" key="1">
    <citation type="submission" date="2022-06" db="EMBL/GenBank/DDBJ databases">
        <title>PHB producers.</title>
        <authorList>
            <person name="Besaury L."/>
        </authorList>
    </citation>
    <scope>NUCLEOTIDE SEQUENCE</scope>
    <source>
        <strain evidence="3 4">SEWS6</strain>
    </source>
</reference>
<organism evidence="3 5">
    <name type="scientific">Paraburkholderia madseniana</name>
    <dbReference type="NCBI Taxonomy" id="2599607"/>
    <lineage>
        <taxon>Bacteria</taxon>
        <taxon>Pseudomonadati</taxon>
        <taxon>Pseudomonadota</taxon>
        <taxon>Betaproteobacteria</taxon>
        <taxon>Burkholderiales</taxon>
        <taxon>Burkholderiaceae</taxon>
        <taxon>Paraburkholderia</taxon>
    </lineage>
</organism>
<dbReference type="InterPro" id="IPR036736">
    <property type="entry name" value="ACP-like_sf"/>
</dbReference>
<sequence length="95" mass="10483">MDAGRSSAVNLDSQFERDRGVDSLARADISSRIEQTLHVHVPLDAFSTVLTRRPGISHLAVVDLRLPARELHAPFRPHVRLSCSAATLTDARSDR</sequence>
<gene>
    <name evidence="3" type="ORF">NIE36_07010</name>
    <name evidence="2" type="ORF">OSB80_07025</name>
</gene>
<dbReference type="InterPro" id="IPR009081">
    <property type="entry name" value="PP-bd_ACP"/>
</dbReference>
<dbReference type="EMBL" id="JAPKHW010000004">
    <property type="protein sequence ID" value="MCX4145125.1"/>
    <property type="molecule type" value="Genomic_DNA"/>
</dbReference>
<evidence type="ECO:0000313" key="5">
    <source>
        <dbReference type="Proteomes" id="UP001242288"/>
    </source>
</evidence>
<dbReference type="Proteomes" id="UP001209412">
    <property type="component" value="Unassembled WGS sequence"/>
</dbReference>
<evidence type="ECO:0000313" key="3">
    <source>
        <dbReference type="EMBL" id="MDQ6406956.1"/>
    </source>
</evidence>
<accession>A0AAP5EM74</accession>
<dbReference type="AlphaFoldDB" id="A0AAP5EM74"/>
<name>A0AAP5EM74_9BURK</name>
<dbReference type="Pfam" id="PF00550">
    <property type="entry name" value="PP-binding"/>
    <property type="match status" value="1"/>
</dbReference>